<keyword evidence="8" id="KW-0282">Flagellum</keyword>
<dbReference type="GO" id="GO:0007155">
    <property type="term" value="P:cell adhesion"/>
    <property type="evidence" value="ECO:0007669"/>
    <property type="project" value="InterPro"/>
</dbReference>
<evidence type="ECO:0000259" key="7">
    <source>
        <dbReference type="Pfam" id="PF07195"/>
    </source>
</evidence>
<evidence type="ECO:0000313" key="9">
    <source>
        <dbReference type="Proteomes" id="UP000242972"/>
    </source>
</evidence>
<name>A0A2T2XIP5_9FIRM</name>
<dbReference type="GO" id="GO:0005576">
    <property type="term" value="C:extracellular region"/>
    <property type="evidence" value="ECO:0007669"/>
    <property type="project" value="UniProtKB-SubCell"/>
</dbReference>
<evidence type="ECO:0000256" key="5">
    <source>
        <dbReference type="RuleBase" id="RU362066"/>
    </source>
</evidence>
<dbReference type="PANTHER" id="PTHR30288:SF0">
    <property type="entry name" value="FLAGELLAR HOOK-ASSOCIATED PROTEIN 2"/>
    <property type="match status" value="1"/>
</dbReference>
<evidence type="ECO:0000256" key="1">
    <source>
        <dbReference type="ARBA" id="ARBA00009764"/>
    </source>
</evidence>
<reference evidence="8 9" key="1">
    <citation type="journal article" date="2014" name="BMC Genomics">
        <title>Comparison of environmental and isolate Sulfobacillus genomes reveals diverse carbon, sulfur, nitrogen, and hydrogen metabolisms.</title>
        <authorList>
            <person name="Justice N.B."/>
            <person name="Norman A."/>
            <person name="Brown C.T."/>
            <person name="Singh A."/>
            <person name="Thomas B.C."/>
            <person name="Banfield J.F."/>
        </authorList>
    </citation>
    <scope>NUCLEOTIDE SEQUENCE [LARGE SCALE GENOMIC DNA]</scope>
    <source>
        <strain evidence="8">AMDSBA4</strain>
    </source>
</reference>
<keyword evidence="3" id="KW-0175">Coiled coil</keyword>
<evidence type="ECO:0000256" key="2">
    <source>
        <dbReference type="ARBA" id="ARBA00011255"/>
    </source>
</evidence>
<feature type="domain" description="Flagellar hook-associated protein 2 C-terminal" evidence="7">
    <location>
        <begin position="237"/>
        <end position="464"/>
    </location>
</feature>
<comment type="subcellular location">
    <subcellularLocation>
        <location evidence="5">Secreted</location>
    </subcellularLocation>
    <subcellularLocation>
        <location evidence="5">Bacterial flagellum</location>
    </subcellularLocation>
</comment>
<dbReference type="InterPro" id="IPR010810">
    <property type="entry name" value="Flagellin_hook_IN_motif"/>
</dbReference>
<keyword evidence="8" id="KW-0969">Cilium</keyword>
<proteinExistence type="inferred from homology"/>
<dbReference type="InterPro" id="IPR040026">
    <property type="entry name" value="FliD"/>
</dbReference>
<dbReference type="GO" id="GO:0009421">
    <property type="term" value="C:bacterial-type flagellum filament cap"/>
    <property type="evidence" value="ECO:0007669"/>
    <property type="project" value="InterPro"/>
</dbReference>
<dbReference type="Pfam" id="PF07196">
    <property type="entry name" value="Flagellin_IN"/>
    <property type="match status" value="1"/>
</dbReference>
<dbReference type="InterPro" id="IPR010809">
    <property type="entry name" value="FliD_C"/>
</dbReference>
<keyword evidence="5" id="KW-0964">Secreted</keyword>
<dbReference type="Pfam" id="PF02465">
    <property type="entry name" value="FliD_N"/>
    <property type="match status" value="1"/>
</dbReference>
<comment type="function">
    <text evidence="5">Required for morphogenesis and for the elongation of the flagellar filament by facilitating polymerization of the flagellin monomers at the tip of growing filament. Forms a capping structure, which prevents flagellin subunits (transported through the central channel of the flagellum) from leaking out without polymerization at the distal end.</text>
</comment>
<dbReference type="Pfam" id="PF07195">
    <property type="entry name" value="FliD_C"/>
    <property type="match status" value="1"/>
</dbReference>
<evidence type="ECO:0000313" key="8">
    <source>
        <dbReference type="EMBL" id="PSR34354.1"/>
    </source>
</evidence>
<protein>
    <recommendedName>
        <fullName evidence="5">Flagellar hook-associated protein 2</fullName>
        <shortName evidence="5">HAP2</shortName>
    </recommendedName>
    <alternativeName>
        <fullName evidence="5">Flagellar cap protein</fullName>
    </alternativeName>
</protein>
<dbReference type="GO" id="GO:0009424">
    <property type="term" value="C:bacterial-type flagellum hook"/>
    <property type="evidence" value="ECO:0007669"/>
    <property type="project" value="UniProtKB-UniRule"/>
</dbReference>
<gene>
    <name evidence="8" type="ORF">C7B46_05395</name>
</gene>
<keyword evidence="8" id="KW-0966">Cell projection</keyword>
<evidence type="ECO:0000256" key="4">
    <source>
        <dbReference type="ARBA" id="ARBA00023143"/>
    </source>
</evidence>
<dbReference type="Proteomes" id="UP000242972">
    <property type="component" value="Unassembled WGS sequence"/>
</dbReference>
<evidence type="ECO:0000259" key="6">
    <source>
        <dbReference type="Pfam" id="PF02465"/>
    </source>
</evidence>
<keyword evidence="4 5" id="KW-0975">Bacterial flagellum</keyword>
<dbReference type="PANTHER" id="PTHR30288">
    <property type="entry name" value="FLAGELLAR CAP/ASSEMBLY PROTEIN FLID"/>
    <property type="match status" value="1"/>
</dbReference>
<dbReference type="GO" id="GO:0071973">
    <property type="term" value="P:bacterial-type flagellum-dependent cell motility"/>
    <property type="evidence" value="ECO:0007669"/>
    <property type="project" value="TreeGrafter"/>
</dbReference>
<comment type="subunit">
    <text evidence="2 5">Homopentamer.</text>
</comment>
<evidence type="ECO:0000256" key="3">
    <source>
        <dbReference type="ARBA" id="ARBA00023054"/>
    </source>
</evidence>
<feature type="domain" description="Flagellar hook-associated protein 2 N-terminal" evidence="6">
    <location>
        <begin position="23"/>
        <end position="112"/>
    </location>
</feature>
<organism evidence="8 9">
    <name type="scientific">Sulfobacillus benefaciens</name>
    <dbReference type="NCBI Taxonomy" id="453960"/>
    <lineage>
        <taxon>Bacteria</taxon>
        <taxon>Bacillati</taxon>
        <taxon>Bacillota</taxon>
        <taxon>Clostridia</taxon>
        <taxon>Eubacteriales</taxon>
        <taxon>Clostridiales Family XVII. Incertae Sedis</taxon>
        <taxon>Sulfobacillus</taxon>
    </lineage>
</organism>
<comment type="similarity">
    <text evidence="1 5">Belongs to the FliD family.</text>
</comment>
<dbReference type="InterPro" id="IPR003481">
    <property type="entry name" value="FliD_N"/>
</dbReference>
<dbReference type="AlphaFoldDB" id="A0A2T2XIP5"/>
<dbReference type="EMBL" id="PXYW01000009">
    <property type="protein sequence ID" value="PSR34354.1"/>
    <property type="molecule type" value="Genomic_DNA"/>
</dbReference>
<sequence>MSINWASIYATPIGSILSDFTPESFTQLLVEGSQRQLTALQNTVTQDSALIQAWTTLQSDAQVVNGDITSLSLPSTFQQLTATSSNPRILTASDSSAQPGTYSLTVDQLAQAEIDQGQPPTAITSDNTALGFSGTFQIYTGSTAPSTDIAVTSTDTLQQIADAITAANTGVTASTEQLANGDWTIAIQGNTTGSANSIHYVAVSPASGTSSPLYQLGLWNTSLSTPTYFSGEQLQVAQNAAVNFGATASTANALSSSTNTFTSLVPGLTITVASVGSATITVGPNVTAMQQSVQQFATDWNQWVTDTQKLADAGTVTSTGTGTGSTYQYQSNANQVISSTQPQTVINTIQTLMGQTLGTGTYQSLADIGLTFQGNGQIAINSSALTNALSSDPAGVGALFQQLNTLLNPGNGTLGPLQGFYSGGHSVTGEAVAYETAQKSQTQSQITLLQNQLNAQEQQAIIQYGQWVNQVAQYSQEDSLITTLFNQNSGNNSTSSGG</sequence>
<accession>A0A2T2XIP5</accession>
<comment type="caution">
    <text evidence="8">The sequence shown here is derived from an EMBL/GenBank/DDBJ whole genome shotgun (WGS) entry which is preliminary data.</text>
</comment>